<protein>
    <submittedName>
        <fullName evidence="1">Uncharacterized protein</fullName>
    </submittedName>
</protein>
<dbReference type="AlphaFoldDB" id="A0A2T3HP74"/>
<dbReference type="Pfam" id="PF12640">
    <property type="entry name" value="UPF0489"/>
    <property type="match status" value="1"/>
</dbReference>
<dbReference type="PANTHER" id="PTHR13225">
    <property type="entry name" value="MISEXPRESSION SUPPRESSOR OF RAS 6"/>
    <property type="match status" value="1"/>
</dbReference>
<keyword evidence="2" id="KW-1185">Reference proteome</keyword>
<organism evidence="1 2">
    <name type="scientific">Pedobacter yulinensis</name>
    <dbReference type="NCBI Taxonomy" id="2126353"/>
    <lineage>
        <taxon>Bacteria</taxon>
        <taxon>Pseudomonadati</taxon>
        <taxon>Bacteroidota</taxon>
        <taxon>Sphingobacteriia</taxon>
        <taxon>Sphingobacteriales</taxon>
        <taxon>Sphingobacteriaceae</taxon>
        <taxon>Pedobacter</taxon>
    </lineage>
</organism>
<evidence type="ECO:0000313" key="2">
    <source>
        <dbReference type="Proteomes" id="UP000240912"/>
    </source>
</evidence>
<dbReference type="PANTHER" id="PTHR13225:SF3">
    <property type="entry name" value="UPF0489 PROTEIN C5ORF22"/>
    <property type="match status" value="1"/>
</dbReference>
<comment type="caution">
    <text evidence="1">The sequence shown here is derived from an EMBL/GenBank/DDBJ whole genome shotgun (WGS) entry which is preliminary data.</text>
</comment>
<accession>A0A2T3HP74</accession>
<dbReference type="InterPro" id="IPR024131">
    <property type="entry name" value="UPF0489"/>
</dbReference>
<dbReference type="EMBL" id="PYLS01000004">
    <property type="protein sequence ID" value="PST84255.1"/>
    <property type="molecule type" value="Genomic_DNA"/>
</dbReference>
<name>A0A2T3HP74_9SPHI</name>
<dbReference type="Proteomes" id="UP000240912">
    <property type="component" value="Unassembled WGS sequence"/>
</dbReference>
<dbReference type="RefSeq" id="WP_107214354.1">
    <property type="nucleotide sequence ID" value="NZ_KZ686268.1"/>
</dbReference>
<reference evidence="1 2" key="1">
    <citation type="submission" date="2018-03" db="EMBL/GenBank/DDBJ databases">
        <authorList>
            <person name="Keele B.F."/>
        </authorList>
    </citation>
    <scope>NUCLEOTIDE SEQUENCE [LARGE SCALE GENOMIC DNA]</scope>
    <source>
        <strain evidence="1 2">YL28-9</strain>
    </source>
</reference>
<dbReference type="OrthoDB" id="2066753at2"/>
<gene>
    <name evidence="1" type="ORF">C7T94_05915</name>
</gene>
<sequence length="295" mass="33756">MKTALVVVEEHHEAFIAWAGALQQERIQKGGVLLHFDDHADFRTPVFEQSIARLLEQPLAQIEELVYKEFKIDTFIAPAMYLGLFNTYAWIRQDMRQSADMPLFIRSYNGAGKRLLMGKNTVDDTADTRGFRSAKWSAADFATQTLRIDGSLVLDIDLDYFSCCVNPSAENSVVIEITENEYLDFTGNRYHYLNFITGFIKAQAQGGRYFYILNGYTQKYESEREVTSDVILDRIEAFAAALRQKQLEPDLITICRSRISGFTPPGQWRFIEKNVLDALGDLYSLQMEEYCTLAV</sequence>
<evidence type="ECO:0000313" key="1">
    <source>
        <dbReference type="EMBL" id="PST84255.1"/>
    </source>
</evidence>
<proteinExistence type="predicted"/>